<dbReference type="EMBL" id="AP018358">
    <property type="protein sequence ID" value="BBA43449.1"/>
    <property type="molecule type" value="Genomic_DNA"/>
</dbReference>
<evidence type="ECO:0000259" key="11">
    <source>
        <dbReference type="Pfam" id="PF14579"/>
    </source>
</evidence>
<evidence type="ECO:0000256" key="5">
    <source>
        <dbReference type="ARBA" id="ARBA00022705"/>
    </source>
</evidence>
<dbReference type="Pfam" id="PF14579">
    <property type="entry name" value="HHH_6"/>
    <property type="match status" value="1"/>
</dbReference>
<keyword evidence="2" id="KW-0963">Cytoplasm</keyword>
<evidence type="ECO:0000256" key="2">
    <source>
        <dbReference type="ARBA" id="ARBA00022490"/>
    </source>
</evidence>
<organism evidence="14">
    <name type="scientific">Burkholderia contaminans</name>
    <dbReference type="NCBI Taxonomy" id="488447"/>
    <lineage>
        <taxon>Bacteria</taxon>
        <taxon>Pseudomonadati</taxon>
        <taxon>Pseudomonadota</taxon>
        <taxon>Betaproteobacteria</taxon>
        <taxon>Burkholderiales</taxon>
        <taxon>Burkholderiaceae</taxon>
        <taxon>Burkholderia</taxon>
        <taxon>Burkholderia cepacia complex</taxon>
    </lineage>
</organism>
<keyword evidence="7" id="KW-0239">DNA-directed DNA polymerase</keyword>
<evidence type="ECO:0000256" key="8">
    <source>
        <dbReference type="ARBA" id="ARBA00023204"/>
    </source>
</evidence>
<feature type="domain" description="Bacterial DNA polymerase III alpha subunit NTPase" evidence="10">
    <location>
        <begin position="1"/>
        <end position="141"/>
    </location>
</feature>
<evidence type="ECO:0000313" key="14">
    <source>
        <dbReference type="EMBL" id="BBA45174.1"/>
    </source>
</evidence>
<evidence type="ECO:0000313" key="13">
    <source>
        <dbReference type="EMBL" id="BBA43449.1"/>
    </source>
</evidence>
<dbReference type="EC" id="2.7.7.7" evidence="1"/>
<reference evidence="14" key="1">
    <citation type="journal article" date="2016" name="Biosci. Biotechnol. Biochem.">
        <title>Bioconversion of AHX to AOH by resting cells of Burkholderia contaminans CH-1.</title>
        <authorList>
            <person name="Choi J.H."/>
            <person name="Kikuchi A."/>
            <person name="Pumkaeo P."/>
            <person name="Hirai H."/>
            <person name="Tokuyama S."/>
            <person name="Kawagishi H."/>
        </authorList>
    </citation>
    <scope>NUCLEOTIDE SEQUENCE</scope>
    <source>
        <strain evidence="14">CH-1</strain>
        <plasmid evidence="14">pBC453</plasmid>
    </source>
</reference>
<keyword evidence="8" id="KW-0234">DNA repair</keyword>
<keyword evidence="6" id="KW-0227">DNA damage</keyword>
<feature type="domain" description="DNA polymerase helix-hairpin-helix motif" evidence="11">
    <location>
        <begin position="383"/>
        <end position="473"/>
    </location>
</feature>
<dbReference type="Gene3D" id="1.10.150.870">
    <property type="match status" value="1"/>
</dbReference>
<evidence type="ECO:0000256" key="4">
    <source>
        <dbReference type="ARBA" id="ARBA00022695"/>
    </source>
</evidence>
<name>A0A250LKU6_9BURK</name>
<keyword evidence="14" id="KW-0614">Plasmid</keyword>
<geneLocation type="plasmid" evidence="14">
    <name>pBC453</name>
</geneLocation>
<accession>A0A250LKU6</accession>
<evidence type="ECO:0000259" key="12">
    <source>
        <dbReference type="Pfam" id="PF17657"/>
    </source>
</evidence>
<dbReference type="GO" id="GO:0006260">
    <property type="term" value="P:DNA replication"/>
    <property type="evidence" value="ECO:0007669"/>
    <property type="project" value="UniProtKB-KW"/>
</dbReference>
<dbReference type="GO" id="GO:0008408">
    <property type="term" value="F:3'-5' exonuclease activity"/>
    <property type="evidence" value="ECO:0007669"/>
    <property type="project" value="InterPro"/>
</dbReference>
<dbReference type="InterPro" id="IPR011708">
    <property type="entry name" value="DNA_pol3_alpha_NTPase_dom"/>
</dbReference>
<comment type="catalytic activity">
    <reaction evidence="9">
        <text>DNA(n) + a 2'-deoxyribonucleoside 5'-triphosphate = DNA(n+1) + diphosphate</text>
        <dbReference type="Rhea" id="RHEA:22508"/>
        <dbReference type="Rhea" id="RHEA-COMP:17339"/>
        <dbReference type="Rhea" id="RHEA-COMP:17340"/>
        <dbReference type="ChEBI" id="CHEBI:33019"/>
        <dbReference type="ChEBI" id="CHEBI:61560"/>
        <dbReference type="ChEBI" id="CHEBI:173112"/>
        <dbReference type="EC" id="2.7.7.7"/>
    </reaction>
</comment>
<protein>
    <recommendedName>
        <fullName evidence="1">DNA-directed DNA polymerase</fullName>
        <ecNumber evidence="1">2.7.7.7</ecNumber>
    </recommendedName>
</protein>
<dbReference type="GO" id="GO:0003887">
    <property type="term" value="F:DNA-directed DNA polymerase activity"/>
    <property type="evidence" value="ECO:0007669"/>
    <property type="project" value="UniProtKB-KW"/>
</dbReference>
<dbReference type="Pfam" id="PF07733">
    <property type="entry name" value="DNA_pol3_alpha"/>
    <property type="match status" value="1"/>
</dbReference>
<dbReference type="PANTHER" id="PTHR32294:SF4">
    <property type="entry name" value="ERROR-PRONE DNA POLYMERASE"/>
    <property type="match status" value="1"/>
</dbReference>
<dbReference type="CDD" id="cd04485">
    <property type="entry name" value="DnaE_OBF"/>
    <property type="match status" value="1"/>
</dbReference>
<dbReference type="Pfam" id="PF17657">
    <property type="entry name" value="DNA_pol3_finger"/>
    <property type="match status" value="1"/>
</dbReference>
<keyword evidence="5" id="KW-0235">DNA replication</keyword>
<keyword evidence="3" id="KW-0808">Transferase</keyword>
<feature type="domain" description="DNA polymerase III alpha subunit finger" evidence="12">
    <location>
        <begin position="144"/>
        <end position="307"/>
    </location>
</feature>
<dbReference type="GO" id="GO:0006281">
    <property type="term" value="P:DNA repair"/>
    <property type="evidence" value="ECO:0007669"/>
    <property type="project" value="UniProtKB-KW"/>
</dbReference>
<evidence type="ECO:0000259" key="10">
    <source>
        <dbReference type="Pfam" id="PF07733"/>
    </source>
</evidence>
<evidence type="ECO:0000256" key="3">
    <source>
        <dbReference type="ARBA" id="ARBA00022679"/>
    </source>
</evidence>
<evidence type="ECO:0000256" key="7">
    <source>
        <dbReference type="ARBA" id="ARBA00022932"/>
    </source>
</evidence>
<dbReference type="EMBL" id="AP018360">
    <property type="protein sequence ID" value="BBA45174.1"/>
    <property type="molecule type" value="Genomic_DNA"/>
</dbReference>
<keyword evidence="4" id="KW-0548">Nucleotidyltransferase</keyword>
<dbReference type="PANTHER" id="PTHR32294">
    <property type="entry name" value="DNA POLYMERASE III SUBUNIT ALPHA"/>
    <property type="match status" value="1"/>
</dbReference>
<reference evidence="14" key="2">
    <citation type="journal article" date="2017" name="Genome Announc.">
        <title>High-Quality Draft Genome Sequence of Burkholderia contaminans CH-1, a Gram-Negative Bacterium That Metabolizes 2-Azahypoxanthine, a Plant Growth-Regulating Compound.</title>
        <authorList>
            <person name="Choi J.-H."/>
            <person name="Sugiura H."/>
            <person name="Moriuchi R."/>
            <person name="Kawagishi H."/>
            <person name="Dohra H."/>
        </authorList>
    </citation>
    <scope>NUCLEOTIDE SEQUENCE</scope>
    <source>
        <strain evidence="14">CH-1</strain>
        <plasmid evidence="14">pBC453</plasmid>
    </source>
</reference>
<dbReference type="AlphaFoldDB" id="A0A250LKU6"/>
<dbReference type="InterPro" id="IPR004805">
    <property type="entry name" value="DnaE2/DnaE/PolC"/>
</dbReference>
<dbReference type="NCBIfam" id="NF004225">
    <property type="entry name" value="PRK05672.1"/>
    <property type="match status" value="1"/>
</dbReference>
<gene>
    <name evidence="13" type="ORF">BCCH1_59490</name>
    <name evidence="14" type="ORF">BCCH1_76850</name>
</gene>
<evidence type="ECO:0000256" key="6">
    <source>
        <dbReference type="ARBA" id="ARBA00022763"/>
    </source>
</evidence>
<dbReference type="InterPro" id="IPR040982">
    <property type="entry name" value="DNA_pol3_finger"/>
</dbReference>
<proteinExistence type="predicted"/>
<dbReference type="InterPro" id="IPR029460">
    <property type="entry name" value="DNAPol_HHH"/>
</dbReference>
<evidence type="ECO:0000256" key="9">
    <source>
        <dbReference type="ARBA" id="ARBA00049244"/>
    </source>
</evidence>
<evidence type="ECO:0000256" key="1">
    <source>
        <dbReference type="ARBA" id="ARBA00012417"/>
    </source>
</evidence>
<sequence>MQYIYRKYGRDRAAIAAAVSTYRARGVLRDVGKAVGVDAQIVDRVAKAHHWFDGTADLLERFSESGLDPSAPIIQTWASLAAQLHGFPRHLSQHSGGFVISRGKLSRLVPIENAAMQDRSVIQWDKDDLESLGLLKVDVLALGMLSVIRRALDLISLHRGEPFEMQDIPSEDPETYDMISNADTIGVFQIESRAQQSMLPRLKPRTFYDLVIEVAIVRPGPIQGGAVHPYLKRRQGIDPVSYPSKDLETALARTLGVPIFQEQVMQVAILAAGFSPGEADGLRRAMAAWKRKGGLEPYHDRLVSGMLIRGYEREFAEAIFAQIKGFADYGFPESHAASFALLVYVSSWLKCHEPEAFLVSLLNSQPMGFYSPSQLIQDAKRHGVTVLPADVAISNWESSLEYPEVDGRPVVRLGLSLLHGMRAEAADRIEMARAVEPFSSTIDLARRAQLDRHDLHVLARSDALVSLAGGRRSALWESVVAAPDKDLLASANVVDETPDLGWASEGDEIQSDYQSMGLTLRRHPLALLRPMLHARKLMPAATLNTYPNGRLARACGLVTVRQRPGTAKGVIFVTLEDETGNVNVIIWPKLMEMQRKEVLGARLLAALGVWQSVDGVQHLVAKRLVDLSHLLGELPTVSRNFH</sequence>